<dbReference type="Gene3D" id="2.170.130.10">
    <property type="entry name" value="TonB-dependent receptor, plug domain"/>
    <property type="match status" value="1"/>
</dbReference>
<evidence type="ECO:0000256" key="8">
    <source>
        <dbReference type="PROSITE-ProRule" id="PRU01360"/>
    </source>
</evidence>
<keyword evidence="10" id="KW-0732">Signal</keyword>
<protein>
    <submittedName>
        <fullName evidence="13">TonB-dependent receptor</fullName>
    </submittedName>
</protein>
<evidence type="ECO:0000256" key="6">
    <source>
        <dbReference type="ARBA" id="ARBA00023136"/>
    </source>
</evidence>
<dbReference type="PANTHER" id="PTHR30069:SF42">
    <property type="entry name" value="FERRIC AEROBACTIN RECEPTOR"/>
    <property type="match status" value="1"/>
</dbReference>
<proteinExistence type="inferred from homology"/>
<feature type="domain" description="TonB-dependent receptor plug" evidence="12">
    <location>
        <begin position="54"/>
        <end position="155"/>
    </location>
</feature>
<comment type="subcellular location">
    <subcellularLocation>
        <location evidence="1 8">Cell outer membrane</location>
        <topology evidence="1 8">Multi-pass membrane protein</topology>
    </subcellularLocation>
</comment>
<dbReference type="RefSeq" id="WP_380602733.1">
    <property type="nucleotide sequence ID" value="NZ_JBHSDU010000014.1"/>
</dbReference>
<keyword evidence="13" id="KW-0675">Receptor</keyword>
<reference evidence="14" key="1">
    <citation type="journal article" date="2019" name="Int. J. Syst. Evol. Microbiol.">
        <title>The Global Catalogue of Microorganisms (GCM) 10K type strain sequencing project: providing services to taxonomists for standard genome sequencing and annotation.</title>
        <authorList>
            <consortium name="The Broad Institute Genomics Platform"/>
            <consortium name="The Broad Institute Genome Sequencing Center for Infectious Disease"/>
            <person name="Wu L."/>
            <person name="Ma J."/>
        </authorList>
    </citation>
    <scope>NUCLEOTIDE SEQUENCE [LARGE SCALE GENOMIC DNA]</scope>
    <source>
        <strain evidence="14">CGMCC 1.10759</strain>
    </source>
</reference>
<dbReference type="EMBL" id="JBHSDU010000014">
    <property type="protein sequence ID" value="MFC4312922.1"/>
    <property type="molecule type" value="Genomic_DNA"/>
</dbReference>
<feature type="domain" description="TonB-dependent receptor-like beta-barrel" evidence="11">
    <location>
        <begin position="284"/>
        <end position="676"/>
    </location>
</feature>
<dbReference type="SUPFAM" id="SSF56935">
    <property type="entry name" value="Porins"/>
    <property type="match status" value="1"/>
</dbReference>
<keyword evidence="4 8" id="KW-0812">Transmembrane</keyword>
<comment type="caution">
    <text evidence="13">The sequence shown here is derived from an EMBL/GenBank/DDBJ whole genome shotgun (WGS) entry which is preliminary data.</text>
</comment>
<name>A0ABV8SZL2_9GAMM</name>
<comment type="similarity">
    <text evidence="8 9">Belongs to the TonB-dependent receptor family.</text>
</comment>
<dbReference type="PANTHER" id="PTHR30069">
    <property type="entry name" value="TONB-DEPENDENT OUTER MEMBRANE RECEPTOR"/>
    <property type="match status" value="1"/>
</dbReference>
<dbReference type="InterPro" id="IPR012910">
    <property type="entry name" value="Plug_dom"/>
</dbReference>
<keyword evidence="5 9" id="KW-0798">TonB box</keyword>
<dbReference type="Pfam" id="PF07715">
    <property type="entry name" value="Plug"/>
    <property type="match status" value="1"/>
</dbReference>
<evidence type="ECO:0000256" key="2">
    <source>
        <dbReference type="ARBA" id="ARBA00022448"/>
    </source>
</evidence>
<evidence type="ECO:0000259" key="12">
    <source>
        <dbReference type="Pfam" id="PF07715"/>
    </source>
</evidence>
<feature type="chain" id="PRO_5046320527" evidence="10">
    <location>
        <begin position="31"/>
        <end position="711"/>
    </location>
</feature>
<evidence type="ECO:0000313" key="14">
    <source>
        <dbReference type="Proteomes" id="UP001595904"/>
    </source>
</evidence>
<dbReference type="InterPro" id="IPR039426">
    <property type="entry name" value="TonB-dep_rcpt-like"/>
</dbReference>
<keyword evidence="7 8" id="KW-0998">Cell outer membrane</keyword>
<keyword evidence="2 8" id="KW-0813">Transport</keyword>
<dbReference type="PROSITE" id="PS52016">
    <property type="entry name" value="TONB_DEPENDENT_REC_3"/>
    <property type="match status" value="1"/>
</dbReference>
<gene>
    <name evidence="13" type="ORF">ACFPN2_27810</name>
</gene>
<evidence type="ECO:0000256" key="7">
    <source>
        <dbReference type="ARBA" id="ARBA00023237"/>
    </source>
</evidence>
<evidence type="ECO:0000256" key="1">
    <source>
        <dbReference type="ARBA" id="ARBA00004571"/>
    </source>
</evidence>
<dbReference type="Gene3D" id="2.40.170.20">
    <property type="entry name" value="TonB-dependent receptor, beta-barrel domain"/>
    <property type="match status" value="1"/>
</dbReference>
<dbReference type="InterPro" id="IPR036942">
    <property type="entry name" value="Beta-barrel_TonB_sf"/>
</dbReference>
<dbReference type="Pfam" id="PF00593">
    <property type="entry name" value="TonB_dep_Rec_b-barrel"/>
    <property type="match status" value="1"/>
</dbReference>
<organism evidence="13 14">
    <name type="scientific">Steroidobacter flavus</name>
    <dbReference type="NCBI Taxonomy" id="1842136"/>
    <lineage>
        <taxon>Bacteria</taxon>
        <taxon>Pseudomonadati</taxon>
        <taxon>Pseudomonadota</taxon>
        <taxon>Gammaproteobacteria</taxon>
        <taxon>Steroidobacterales</taxon>
        <taxon>Steroidobacteraceae</taxon>
        <taxon>Steroidobacter</taxon>
    </lineage>
</organism>
<evidence type="ECO:0000313" key="13">
    <source>
        <dbReference type="EMBL" id="MFC4312922.1"/>
    </source>
</evidence>
<keyword evidence="14" id="KW-1185">Reference proteome</keyword>
<evidence type="ECO:0000256" key="3">
    <source>
        <dbReference type="ARBA" id="ARBA00022452"/>
    </source>
</evidence>
<evidence type="ECO:0000256" key="9">
    <source>
        <dbReference type="RuleBase" id="RU003357"/>
    </source>
</evidence>
<dbReference type="InterPro" id="IPR000531">
    <property type="entry name" value="Beta-barrel_TonB"/>
</dbReference>
<dbReference type="InterPro" id="IPR037066">
    <property type="entry name" value="Plug_dom_sf"/>
</dbReference>
<dbReference type="CDD" id="cd01347">
    <property type="entry name" value="ligand_gated_channel"/>
    <property type="match status" value="1"/>
</dbReference>
<sequence length="711" mass="78507">MGIRSGVLGLRNKQWGTVVLLAAVSAQAGAQDAAAPEVEQITVMGSRLPTEITSMPISVNIINEEALTKQLGVTQDLQAVLAQLVPGLSLSNQATINTYTSLRGRKPVMLVDGVPMTSTLNDVSREMSEIDPWTIERIEVVRGSSALYGNSAGAGFINYITKRGKAGDTKVFLEAGMGASLTHFGDSSQPSARMGISGGTDNWDYLAEAHYAETNSFFDANGDRIPPQPEGTSDSEFRSFFGKVGTFIGNGRIEASINMHRQEQSAQYQLVPGNILNGTPTTAVRAGLQPGEEPRRNESLIANLAYLQPDLFWSSDFKAQLYYLDTESVFQFVRNRFPRTSQPDGQSMNVTKKYGVRLDFNREFAGLGFEQGELLYGLDYLHDDTEAPLTDGRAFGLPQKLDSYAGFVQAFAHLTPRWSVTAGVRHERASLEIGNFTSLFTLRNVTGATLDYDATPINLGTSFELTDEWDLFLGYSQGFEVQQFSFLWRDTPADIDLRNSSTKPRPNIIDSYETGVRFGNHSLKAELAFFFVESTNGVSYVLNPLSPADASVVRAPDRVKGVELSADWSITAAWRVGGNAAWMEGEADNNNDGSFETPLQNRRVPPTKVTAYVEHDLTENWFVRLQGAWWDGRNEFPASVGRERFHEGRVTSGSLFDLLSTYQLSQGRLSLGINNLFNNDYYTNYSEGYNRNDTYNKATGATATIKYEVEF</sequence>
<evidence type="ECO:0000256" key="10">
    <source>
        <dbReference type="SAM" id="SignalP"/>
    </source>
</evidence>
<keyword evidence="3 8" id="KW-1134">Transmembrane beta strand</keyword>
<feature type="signal peptide" evidence="10">
    <location>
        <begin position="1"/>
        <end position="30"/>
    </location>
</feature>
<dbReference type="Proteomes" id="UP001595904">
    <property type="component" value="Unassembled WGS sequence"/>
</dbReference>
<accession>A0ABV8SZL2</accession>
<keyword evidence="6 8" id="KW-0472">Membrane</keyword>
<evidence type="ECO:0000256" key="4">
    <source>
        <dbReference type="ARBA" id="ARBA00022692"/>
    </source>
</evidence>
<evidence type="ECO:0000259" key="11">
    <source>
        <dbReference type="Pfam" id="PF00593"/>
    </source>
</evidence>
<evidence type="ECO:0000256" key="5">
    <source>
        <dbReference type="ARBA" id="ARBA00023077"/>
    </source>
</evidence>